<evidence type="ECO:0000256" key="4">
    <source>
        <dbReference type="PROSITE-ProRule" id="PRU00207"/>
    </source>
</evidence>
<feature type="compositionally biased region" description="Low complexity" evidence="6">
    <location>
        <begin position="381"/>
        <end position="390"/>
    </location>
</feature>
<feature type="domain" description="RING-type" evidence="7">
    <location>
        <begin position="78"/>
        <end position="119"/>
    </location>
</feature>
<evidence type="ECO:0000256" key="3">
    <source>
        <dbReference type="ARBA" id="ARBA00022833"/>
    </source>
</evidence>
<sequence>MYYPYALENSDYISDIVSDQDIDLYEDQYPIESQDSQQVSFEQKSNEDKDDEEEVDVIDQSRIFNLAEVKVFLDEVICPICCHIIISPKICKECDQSYCGKCIQTWFEKSANQQCPCCRVGLNYKSKYLHNQGIMDDKVPKVLLKLLSKLLLTCKYKQEGCEEIITYDFREKHENHYCQYQEQVCQNIGCYETMFRKDLEDHHLECKYGRVQCKYCSKDQLRMDIELHLQECDCRPIQCDWCKQKHQAIDFDEHVEQCEFKDILCQYCHKKYKRYEMKSHTPISCLKSLLENSLELNKQKDQKILELQKQIEQLRSNKLMEQSDLNQSTNEVLSEKYKQDFEEDVEEVIEEDIQIEESDQEEQKEPSNQEYNDNSQGCLHSQSISNNENQSQKDEQLDLEEIPSIQEIKMRGLYTQFLERLTDTKFKDLWDWSEDELNQVIDWLK</sequence>
<dbReference type="InterPro" id="IPR001841">
    <property type="entry name" value="Znf_RING"/>
</dbReference>
<name>A0A8S1NJI4_9CILI</name>
<feature type="domain" description="TRAF-type" evidence="8">
    <location>
        <begin position="228"/>
        <end position="278"/>
    </location>
</feature>
<dbReference type="PANTHER" id="PTHR10131">
    <property type="entry name" value="TNF RECEPTOR ASSOCIATED FACTOR"/>
    <property type="match status" value="1"/>
</dbReference>
<evidence type="ECO:0000313" key="10">
    <source>
        <dbReference type="Proteomes" id="UP000692954"/>
    </source>
</evidence>
<reference evidence="9" key="1">
    <citation type="submission" date="2021-01" db="EMBL/GenBank/DDBJ databases">
        <authorList>
            <consortium name="Genoscope - CEA"/>
            <person name="William W."/>
        </authorList>
    </citation>
    <scope>NUCLEOTIDE SEQUENCE</scope>
</reference>
<dbReference type="EMBL" id="CAJJDN010000058">
    <property type="protein sequence ID" value="CAD8092212.1"/>
    <property type="molecule type" value="Genomic_DNA"/>
</dbReference>
<dbReference type="InterPro" id="IPR001293">
    <property type="entry name" value="Znf_TRAF"/>
</dbReference>
<keyword evidence="5" id="KW-0175">Coiled coil</keyword>
<keyword evidence="10" id="KW-1185">Reference proteome</keyword>
<keyword evidence="1 4" id="KW-0479">Metal-binding</keyword>
<dbReference type="Pfam" id="PF02176">
    <property type="entry name" value="zf-TRAF"/>
    <property type="match status" value="1"/>
</dbReference>
<evidence type="ECO:0000313" key="9">
    <source>
        <dbReference type="EMBL" id="CAD8092212.1"/>
    </source>
</evidence>
<dbReference type="OrthoDB" id="305315at2759"/>
<proteinExistence type="predicted"/>
<dbReference type="PROSITE" id="PS50145">
    <property type="entry name" value="ZF_TRAF"/>
    <property type="match status" value="2"/>
</dbReference>
<dbReference type="Proteomes" id="UP000692954">
    <property type="component" value="Unassembled WGS sequence"/>
</dbReference>
<keyword evidence="3 4" id="KW-0862">Zinc</keyword>
<evidence type="ECO:0000256" key="1">
    <source>
        <dbReference type="ARBA" id="ARBA00022723"/>
    </source>
</evidence>
<feature type="region of interest" description="Disordered" evidence="6">
    <location>
        <begin position="32"/>
        <end position="52"/>
    </location>
</feature>
<feature type="zinc finger region" description="TRAF-type" evidence="4">
    <location>
        <begin position="173"/>
        <end position="219"/>
    </location>
</feature>
<feature type="zinc finger region" description="TRAF-type" evidence="4">
    <location>
        <begin position="228"/>
        <end position="278"/>
    </location>
</feature>
<feature type="compositionally biased region" description="Polar residues" evidence="6">
    <location>
        <begin position="32"/>
        <end position="41"/>
    </location>
</feature>
<evidence type="ECO:0000256" key="6">
    <source>
        <dbReference type="SAM" id="MobiDB-lite"/>
    </source>
</evidence>
<feature type="region of interest" description="Disordered" evidence="6">
    <location>
        <begin position="355"/>
        <end position="396"/>
    </location>
</feature>
<feature type="compositionally biased region" description="Polar residues" evidence="6">
    <location>
        <begin position="368"/>
        <end position="380"/>
    </location>
</feature>
<evidence type="ECO:0008006" key="11">
    <source>
        <dbReference type="Google" id="ProtNLM"/>
    </source>
</evidence>
<dbReference type="AlphaFoldDB" id="A0A8S1NJI4"/>
<accession>A0A8S1NJI4</accession>
<evidence type="ECO:0000256" key="2">
    <source>
        <dbReference type="ARBA" id="ARBA00022771"/>
    </source>
</evidence>
<evidence type="ECO:0000259" key="7">
    <source>
        <dbReference type="PROSITE" id="PS50089"/>
    </source>
</evidence>
<dbReference type="PANTHER" id="PTHR10131:SF94">
    <property type="entry name" value="TNF RECEPTOR-ASSOCIATED FACTOR 4"/>
    <property type="match status" value="1"/>
</dbReference>
<gene>
    <name evidence="9" type="ORF">PSON_ATCC_30995.1.T0580289</name>
</gene>
<protein>
    <recommendedName>
        <fullName evidence="11">RING-type domain-containing protein</fullName>
    </recommendedName>
</protein>
<evidence type="ECO:0000259" key="8">
    <source>
        <dbReference type="PROSITE" id="PS50145"/>
    </source>
</evidence>
<organism evidence="9 10">
    <name type="scientific">Paramecium sonneborni</name>
    <dbReference type="NCBI Taxonomy" id="65129"/>
    <lineage>
        <taxon>Eukaryota</taxon>
        <taxon>Sar</taxon>
        <taxon>Alveolata</taxon>
        <taxon>Ciliophora</taxon>
        <taxon>Intramacronucleata</taxon>
        <taxon>Oligohymenophorea</taxon>
        <taxon>Peniculida</taxon>
        <taxon>Parameciidae</taxon>
        <taxon>Paramecium</taxon>
    </lineage>
</organism>
<feature type="coiled-coil region" evidence="5">
    <location>
        <begin position="290"/>
        <end position="331"/>
    </location>
</feature>
<dbReference type="PROSITE" id="PS50089">
    <property type="entry name" value="ZF_RING_2"/>
    <property type="match status" value="1"/>
</dbReference>
<keyword evidence="2 4" id="KW-0863">Zinc-finger</keyword>
<evidence type="ECO:0000256" key="5">
    <source>
        <dbReference type="SAM" id="Coils"/>
    </source>
</evidence>
<comment type="caution">
    <text evidence="9">The sequence shown here is derived from an EMBL/GenBank/DDBJ whole genome shotgun (WGS) entry which is preliminary data.</text>
</comment>
<feature type="domain" description="TRAF-type" evidence="8">
    <location>
        <begin position="173"/>
        <end position="219"/>
    </location>
</feature>
<dbReference type="GO" id="GO:0008270">
    <property type="term" value="F:zinc ion binding"/>
    <property type="evidence" value="ECO:0007669"/>
    <property type="project" value="UniProtKB-KW"/>
</dbReference>